<dbReference type="Pfam" id="PF06888">
    <property type="entry name" value="Put_Phosphatase"/>
    <property type="match status" value="2"/>
</dbReference>
<reference evidence="1 2" key="1">
    <citation type="journal article" date="2020" name="IScience">
        <title>Genome Sequencing of the Endangered Kingdonia uniflora (Circaeasteraceae, Ranunculales) Reveals Potential Mechanisms of Evolutionary Specialization.</title>
        <authorList>
            <person name="Sun Y."/>
            <person name="Deng T."/>
            <person name="Zhang A."/>
            <person name="Moore M.J."/>
            <person name="Landis J.B."/>
            <person name="Lin N."/>
            <person name="Zhang H."/>
            <person name="Zhang X."/>
            <person name="Huang J."/>
            <person name="Zhang X."/>
            <person name="Sun H."/>
            <person name="Wang H."/>
        </authorList>
    </citation>
    <scope>NUCLEOTIDE SEQUENCE [LARGE SCALE GENOMIC DNA]</scope>
    <source>
        <strain evidence="1">TB1705</strain>
        <tissue evidence="1">Leaf</tissue>
    </source>
</reference>
<comment type="caution">
    <text evidence="1">The sequence shown here is derived from an EMBL/GenBank/DDBJ whole genome shotgun (WGS) entry which is preliminary data.</text>
</comment>
<dbReference type="PANTHER" id="PTHR20889:SF12">
    <property type="entry name" value="LP01149P"/>
    <property type="match status" value="1"/>
</dbReference>
<accession>A0A7J7NYC0</accession>
<dbReference type="Proteomes" id="UP000541444">
    <property type="component" value="Unassembled WGS sequence"/>
</dbReference>
<protein>
    <submittedName>
        <fullName evidence="1">Uncharacterized protein</fullName>
    </submittedName>
</protein>
<dbReference type="EMBL" id="JACGCM010000445">
    <property type="protein sequence ID" value="KAF6171982.1"/>
    <property type="molecule type" value="Genomic_DNA"/>
</dbReference>
<keyword evidence="2" id="KW-1185">Reference proteome</keyword>
<dbReference type="AlphaFoldDB" id="A0A7J7NYC0"/>
<dbReference type="OrthoDB" id="10267182at2759"/>
<evidence type="ECO:0000313" key="2">
    <source>
        <dbReference type="Proteomes" id="UP000541444"/>
    </source>
</evidence>
<dbReference type="PANTHER" id="PTHR20889">
    <property type="entry name" value="PHOSPHATASE, ORPHAN 1, 2"/>
    <property type="match status" value="1"/>
</dbReference>
<organism evidence="1 2">
    <name type="scientific">Kingdonia uniflora</name>
    <dbReference type="NCBI Taxonomy" id="39325"/>
    <lineage>
        <taxon>Eukaryota</taxon>
        <taxon>Viridiplantae</taxon>
        <taxon>Streptophyta</taxon>
        <taxon>Embryophyta</taxon>
        <taxon>Tracheophyta</taxon>
        <taxon>Spermatophyta</taxon>
        <taxon>Magnoliopsida</taxon>
        <taxon>Ranunculales</taxon>
        <taxon>Circaeasteraceae</taxon>
        <taxon>Kingdonia</taxon>
    </lineage>
</organism>
<name>A0A7J7NYC0_9MAGN</name>
<evidence type="ECO:0000313" key="1">
    <source>
        <dbReference type="EMBL" id="KAF6171982.1"/>
    </source>
</evidence>
<dbReference type="InterPro" id="IPR016965">
    <property type="entry name" value="Pase_PHOSPHO-typ"/>
</dbReference>
<proteinExistence type="predicted"/>
<sequence length="169" mass="18919">MGGIVMVFNFDKAIIDCDSDNCVVDDLGMTDLFNKLLPTLSWNKQIVNDLKIVSDVNTFFIETILDHGRPGYFSKIHTNPSFIDEEGTLTLSPYHEKFTTHPHGWGELYAPNMCKVETSIFVISFITCLEYVSGLSRGYSSSKGAYETTTLALNMYVGFVPLRSNTLAH</sequence>
<gene>
    <name evidence="1" type="ORF">GIB67_029400</name>
</gene>
<dbReference type="GO" id="GO:0016791">
    <property type="term" value="F:phosphatase activity"/>
    <property type="evidence" value="ECO:0007669"/>
    <property type="project" value="InterPro"/>
</dbReference>